<keyword evidence="4" id="KW-1185">Reference proteome</keyword>
<dbReference type="Proteomes" id="UP000179769">
    <property type="component" value="Unassembled WGS sequence"/>
</dbReference>
<keyword evidence="2" id="KW-1133">Transmembrane helix</keyword>
<evidence type="ECO:0000256" key="1">
    <source>
        <dbReference type="SAM" id="MobiDB-lite"/>
    </source>
</evidence>
<comment type="caution">
    <text evidence="3">The sequence shown here is derived from an EMBL/GenBank/DDBJ whole genome shotgun (WGS) entry which is preliminary data.</text>
</comment>
<name>A0A1S1Q3L2_9ACTN</name>
<keyword evidence="2" id="KW-0812">Transmembrane</keyword>
<accession>A0A1S1Q3L2</accession>
<evidence type="ECO:0000313" key="4">
    <source>
        <dbReference type="Proteomes" id="UP000179769"/>
    </source>
</evidence>
<keyword evidence="2" id="KW-0472">Membrane</keyword>
<dbReference type="AlphaFoldDB" id="A0A1S1Q3L2"/>
<dbReference type="EMBL" id="MAXA01000213">
    <property type="protein sequence ID" value="OHV28186.1"/>
    <property type="molecule type" value="Genomic_DNA"/>
</dbReference>
<feature type="region of interest" description="Disordered" evidence="1">
    <location>
        <begin position="1"/>
        <end position="26"/>
    </location>
</feature>
<feature type="compositionally biased region" description="Basic and acidic residues" evidence="1">
    <location>
        <begin position="1"/>
        <end position="11"/>
    </location>
</feature>
<organism evidence="3 4">
    <name type="scientific">Parafrankia soli</name>
    <dbReference type="NCBI Taxonomy" id="2599596"/>
    <lineage>
        <taxon>Bacteria</taxon>
        <taxon>Bacillati</taxon>
        <taxon>Actinomycetota</taxon>
        <taxon>Actinomycetes</taxon>
        <taxon>Frankiales</taxon>
        <taxon>Frankiaceae</taxon>
        <taxon>Parafrankia</taxon>
    </lineage>
</organism>
<sequence length="72" mass="7577">MFRCSAEHHDQPWPAADRPQRATAGDGASVRHRVSFAWGAGILAVGAIICGLLVRPGAPDTSQATARTAVHM</sequence>
<proteinExistence type="predicted"/>
<feature type="transmembrane region" description="Helical" evidence="2">
    <location>
        <begin position="36"/>
        <end position="54"/>
    </location>
</feature>
<reference evidence="4" key="1">
    <citation type="submission" date="2016-07" db="EMBL/GenBank/DDBJ databases">
        <title>Frankia sp. NRRL B-16219 Genome sequencing.</title>
        <authorList>
            <person name="Ghodhbane-Gtari F."/>
            <person name="Swanson E."/>
            <person name="Gueddou A."/>
            <person name="Louati M."/>
            <person name="Nouioui I."/>
            <person name="Hezbri K."/>
            <person name="Abebe-Akele F."/>
            <person name="Simpson S."/>
            <person name="Morris K."/>
            <person name="Thomas K."/>
            <person name="Gtari M."/>
            <person name="Tisa L.S."/>
        </authorList>
    </citation>
    <scope>NUCLEOTIDE SEQUENCE [LARGE SCALE GENOMIC DNA]</scope>
    <source>
        <strain evidence="4">NRRL B-16219</strain>
    </source>
</reference>
<gene>
    <name evidence="3" type="ORF">BBK14_03160</name>
</gene>
<evidence type="ECO:0000256" key="2">
    <source>
        <dbReference type="SAM" id="Phobius"/>
    </source>
</evidence>
<evidence type="ECO:0000313" key="3">
    <source>
        <dbReference type="EMBL" id="OHV28186.1"/>
    </source>
</evidence>
<protein>
    <submittedName>
        <fullName evidence="3">Uncharacterized protein</fullName>
    </submittedName>
</protein>